<sequence length="136" mass="15230">MAKFLNTGKVAVVVRGRYAGKKVVILTAKDDGSKSHKFGHAIVAGIERQPGSITKKMGAKKVAKRSKVKPFIKVINYNHLLPTRYTLNASEFQNAVSAETFEEPEQRREAKKTVKAAFEKINESGKSKWFFSKLNF</sequence>
<dbReference type="AlphaFoldDB" id="A0A1L0AX89"/>
<dbReference type="InterPro" id="IPR041991">
    <property type="entry name" value="Ribosomal_eL27_KOW"/>
</dbReference>
<dbReference type="GO" id="GO:1990904">
    <property type="term" value="C:ribonucleoprotein complex"/>
    <property type="evidence" value="ECO:0007669"/>
    <property type="project" value="UniProtKB-KW"/>
</dbReference>
<dbReference type="InterPro" id="IPR038655">
    <property type="entry name" value="Ribosomal_eL27_sf"/>
</dbReference>
<dbReference type="GO" id="GO:0005840">
    <property type="term" value="C:ribosome"/>
    <property type="evidence" value="ECO:0007669"/>
    <property type="project" value="UniProtKB-KW"/>
</dbReference>
<organism evidence="4 5">
    <name type="scientific">Hanseniaspora guilliermondii</name>
    <dbReference type="NCBI Taxonomy" id="56406"/>
    <lineage>
        <taxon>Eukaryota</taxon>
        <taxon>Fungi</taxon>
        <taxon>Dikarya</taxon>
        <taxon>Ascomycota</taxon>
        <taxon>Saccharomycotina</taxon>
        <taxon>Saccharomycetes</taxon>
        <taxon>Saccharomycodales</taxon>
        <taxon>Saccharomycodaceae</taxon>
        <taxon>Hanseniaspora</taxon>
    </lineage>
</organism>
<dbReference type="GO" id="GO:0006412">
    <property type="term" value="P:translation"/>
    <property type="evidence" value="ECO:0007669"/>
    <property type="project" value="InterPro"/>
</dbReference>
<comment type="similarity">
    <text evidence="1">Belongs to the eukaryotic ribosomal protein eL27 family.</text>
</comment>
<keyword evidence="5" id="KW-1185">Reference proteome</keyword>
<dbReference type="InterPro" id="IPR001141">
    <property type="entry name" value="Ribosomal_eL27"/>
</dbReference>
<evidence type="ECO:0000313" key="5">
    <source>
        <dbReference type="Proteomes" id="UP000183365"/>
    </source>
</evidence>
<evidence type="ECO:0000256" key="1">
    <source>
        <dbReference type="ARBA" id="ARBA00009124"/>
    </source>
</evidence>
<keyword evidence="2 4" id="KW-0689">Ribosomal protein</keyword>
<gene>
    <name evidence="4" type="ORF">HGUI_00380</name>
</gene>
<protein>
    <submittedName>
        <fullName evidence="4">Probable 60S ribosomal protein L27-B</fullName>
    </submittedName>
</protein>
<dbReference type="VEuPathDB" id="FungiDB:HGUI_00380"/>
<keyword evidence="3" id="KW-0687">Ribonucleoprotein</keyword>
<evidence type="ECO:0000256" key="2">
    <source>
        <dbReference type="ARBA" id="ARBA00022980"/>
    </source>
</evidence>
<dbReference type="InterPro" id="IPR008991">
    <property type="entry name" value="Translation_prot_SH3-like_sf"/>
</dbReference>
<dbReference type="CDD" id="cd06090">
    <property type="entry name" value="KOW_RPL27"/>
    <property type="match status" value="1"/>
</dbReference>
<dbReference type="OrthoDB" id="2365484at2759"/>
<accession>A0A1L0AX89</accession>
<dbReference type="GO" id="GO:0003735">
    <property type="term" value="F:structural constituent of ribosome"/>
    <property type="evidence" value="ECO:0007669"/>
    <property type="project" value="InterPro"/>
</dbReference>
<dbReference type="Proteomes" id="UP000183365">
    <property type="component" value="Unassembled WGS sequence"/>
</dbReference>
<dbReference type="Gene3D" id="2.30.30.770">
    <property type="match status" value="1"/>
</dbReference>
<dbReference type="EMBL" id="FQNF01000005">
    <property type="protein sequence ID" value="SGZ38180.1"/>
    <property type="molecule type" value="Genomic_DNA"/>
</dbReference>
<dbReference type="SUPFAM" id="SSF50104">
    <property type="entry name" value="Translation proteins SH3-like domain"/>
    <property type="match status" value="1"/>
</dbReference>
<name>A0A1L0AX89_9ASCO</name>
<evidence type="ECO:0000313" key="4">
    <source>
        <dbReference type="EMBL" id="SGZ38180.1"/>
    </source>
</evidence>
<dbReference type="Pfam" id="PF01777">
    <property type="entry name" value="Ribosomal_L27e"/>
    <property type="match status" value="1"/>
</dbReference>
<dbReference type="PANTHER" id="PTHR10497">
    <property type="entry name" value="60S RIBOSOMAL PROTEIN L27"/>
    <property type="match status" value="1"/>
</dbReference>
<dbReference type="FunFam" id="2.30.30.770:FF:000001">
    <property type="entry name" value="60S ribosomal protein L27"/>
    <property type="match status" value="1"/>
</dbReference>
<evidence type="ECO:0000256" key="3">
    <source>
        <dbReference type="ARBA" id="ARBA00023274"/>
    </source>
</evidence>
<proteinExistence type="inferred from homology"/>
<reference evidence="5" key="1">
    <citation type="submission" date="2016-11" db="EMBL/GenBank/DDBJ databases">
        <authorList>
            <person name="Guldener U."/>
        </authorList>
    </citation>
    <scope>NUCLEOTIDE SEQUENCE [LARGE SCALE GENOMIC DNA]</scope>
</reference>